<organism evidence="1 2">
    <name type="scientific">Georgenia muralis</name>
    <dbReference type="NCBI Taxonomy" id="154117"/>
    <lineage>
        <taxon>Bacteria</taxon>
        <taxon>Bacillati</taxon>
        <taxon>Actinomycetota</taxon>
        <taxon>Actinomycetes</taxon>
        <taxon>Micrococcales</taxon>
        <taxon>Bogoriellaceae</taxon>
        <taxon>Georgenia</taxon>
    </lineage>
</organism>
<dbReference type="Proteomes" id="UP000280726">
    <property type="component" value="Unassembled WGS sequence"/>
</dbReference>
<name>A0A3N4ZRH4_9MICO</name>
<proteinExistence type="predicted"/>
<sequence>MAKISGIMKLAMVAGPTVVEVVRKFGPTLTKAMKENPEVFRVVQTQVDRMAKARRSGHGSEGLRRRVNILRDQVAYLHASADDARETRRAEEWRRQLDKIDASISVLGAMGKETATREEDHIGKRIDKLSGEILSAFIDEQEEDAQLGRGPAY</sequence>
<reference evidence="1 2" key="1">
    <citation type="submission" date="2018-11" db="EMBL/GenBank/DDBJ databases">
        <title>Sequencing the genomes of 1000 actinobacteria strains.</title>
        <authorList>
            <person name="Klenk H.-P."/>
        </authorList>
    </citation>
    <scope>NUCLEOTIDE SEQUENCE [LARGE SCALE GENOMIC DNA]</scope>
    <source>
        <strain evidence="1 2">DSM 14418</strain>
    </source>
</reference>
<accession>A0A3N4ZRH4</accession>
<comment type="caution">
    <text evidence="1">The sequence shown here is derived from an EMBL/GenBank/DDBJ whole genome shotgun (WGS) entry which is preliminary data.</text>
</comment>
<dbReference type="EMBL" id="RKRA01000001">
    <property type="protein sequence ID" value="RPF28082.1"/>
    <property type="molecule type" value="Genomic_DNA"/>
</dbReference>
<keyword evidence="2" id="KW-1185">Reference proteome</keyword>
<evidence type="ECO:0000313" key="2">
    <source>
        <dbReference type="Proteomes" id="UP000280726"/>
    </source>
</evidence>
<evidence type="ECO:0000313" key="1">
    <source>
        <dbReference type="EMBL" id="RPF28082.1"/>
    </source>
</evidence>
<dbReference type="RefSeq" id="WP_170175286.1">
    <property type="nucleotide sequence ID" value="NZ_RKRA01000001.1"/>
</dbReference>
<gene>
    <name evidence="1" type="ORF">EDD32_2591</name>
</gene>
<dbReference type="AlphaFoldDB" id="A0A3N4ZRH4"/>
<protein>
    <submittedName>
        <fullName evidence="1">Uncharacterized protein</fullName>
    </submittedName>
</protein>